<dbReference type="Proteomes" id="UP000076842">
    <property type="component" value="Unassembled WGS sequence"/>
</dbReference>
<dbReference type="AlphaFoldDB" id="A0A165HZ38"/>
<reference evidence="1 2" key="1">
    <citation type="journal article" date="2016" name="Mol. Biol. Evol.">
        <title>Comparative Genomics of Early-Diverging Mushroom-Forming Fungi Provides Insights into the Origins of Lignocellulose Decay Capabilities.</title>
        <authorList>
            <person name="Nagy L.G."/>
            <person name="Riley R."/>
            <person name="Tritt A."/>
            <person name="Adam C."/>
            <person name="Daum C."/>
            <person name="Floudas D."/>
            <person name="Sun H."/>
            <person name="Yadav J.S."/>
            <person name="Pangilinan J."/>
            <person name="Larsson K.H."/>
            <person name="Matsuura K."/>
            <person name="Barry K."/>
            <person name="Labutti K."/>
            <person name="Kuo R."/>
            <person name="Ohm R.A."/>
            <person name="Bhattacharya S.S."/>
            <person name="Shirouzu T."/>
            <person name="Yoshinaga Y."/>
            <person name="Martin F.M."/>
            <person name="Grigoriev I.V."/>
            <person name="Hibbett D.S."/>
        </authorList>
    </citation>
    <scope>NUCLEOTIDE SEQUENCE [LARGE SCALE GENOMIC DNA]</scope>
    <source>
        <strain evidence="1 2">HHB12733</strain>
    </source>
</reference>
<proteinExistence type="predicted"/>
<keyword evidence="2" id="KW-1185">Reference proteome</keyword>
<evidence type="ECO:0000313" key="1">
    <source>
        <dbReference type="EMBL" id="KZT59933.1"/>
    </source>
</evidence>
<accession>A0A165HZ38</accession>
<dbReference type="InParanoid" id="A0A165HZ38"/>
<name>A0A165HZ38_9BASI</name>
<evidence type="ECO:0000313" key="2">
    <source>
        <dbReference type="Proteomes" id="UP000076842"/>
    </source>
</evidence>
<evidence type="ECO:0008006" key="3">
    <source>
        <dbReference type="Google" id="ProtNLM"/>
    </source>
</evidence>
<organism evidence="1 2">
    <name type="scientific">Calocera cornea HHB12733</name>
    <dbReference type="NCBI Taxonomy" id="1353952"/>
    <lineage>
        <taxon>Eukaryota</taxon>
        <taxon>Fungi</taxon>
        <taxon>Dikarya</taxon>
        <taxon>Basidiomycota</taxon>
        <taxon>Agaricomycotina</taxon>
        <taxon>Dacrymycetes</taxon>
        <taxon>Dacrymycetales</taxon>
        <taxon>Dacrymycetaceae</taxon>
        <taxon>Calocera</taxon>
    </lineage>
</organism>
<protein>
    <recommendedName>
        <fullName evidence="3">NmrA-like domain-containing protein</fullName>
    </recommendedName>
</protein>
<sequence length="98" mass="11374">METEVEQGPIPLCSYTITGKEMVETITRVTHGEVKYFTMTDTVADPIKSLFGFCSEYWYPYELPPPILAELGVKFHSFEDYVREKVVPFMKEMQPHAF</sequence>
<dbReference type="EMBL" id="KV423935">
    <property type="protein sequence ID" value="KZT59933.1"/>
    <property type="molecule type" value="Genomic_DNA"/>
</dbReference>
<dbReference type="OrthoDB" id="419598at2759"/>
<gene>
    <name evidence="1" type="ORF">CALCODRAFT_481025</name>
</gene>